<comment type="caution">
    <text evidence="1">The sequence shown here is derived from an EMBL/GenBank/DDBJ whole genome shotgun (WGS) entry which is preliminary data.</text>
</comment>
<dbReference type="HOGENOM" id="CLU_3414553_0_0_0"/>
<dbReference type="AlphaFoldDB" id="A3ZVU7"/>
<proteinExistence type="predicted"/>
<dbReference type="EMBL" id="AANZ01000014">
    <property type="protein sequence ID" value="EAQ79443.1"/>
    <property type="molecule type" value="Genomic_DNA"/>
</dbReference>
<sequence length="27" mass="3283">MEKNKCRSAKRLLLSKYWNRIRLANCS</sequence>
<accession>A3ZVU7</accession>
<protein>
    <submittedName>
        <fullName evidence="1">Uncharacterized protein</fullName>
    </submittedName>
</protein>
<gene>
    <name evidence="1" type="ORF">DSM3645_03168</name>
</gene>
<evidence type="ECO:0000313" key="1">
    <source>
        <dbReference type="EMBL" id="EAQ79443.1"/>
    </source>
</evidence>
<dbReference type="Proteomes" id="UP000004358">
    <property type="component" value="Unassembled WGS sequence"/>
</dbReference>
<name>A3ZVU7_9BACT</name>
<reference evidence="1 2" key="1">
    <citation type="submission" date="2006-02" db="EMBL/GenBank/DDBJ databases">
        <authorList>
            <person name="Amann R."/>
            <person name="Ferriera S."/>
            <person name="Johnson J."/>
            <person name="Kravitz S."/>
            <person name="Halpern A."/>
            <person name="Remington K."/>
            <person name="Beeson K."/>
            <person name="Tran B."/>
            <person name="Rogers Y.-H."/>
            <person name="Friedman R."/>
            <person name="Venter J.C."/>
        </authorList>
    </citation>
    <scope>NUCLEOTIDE SEQUENCE [LARGE SCALE GENOMIC DNA]</scope>
    <source>
        <strain evidence="1 2">DSM 3645</strain>
    </source>
</reference>
<evidence type="ECO:0000313" key="2">
    <source>
        <dbReference type="Proteomes" id="UP000004358"/>
    </source>
</evidence>
<organism evidence="1 2">
    <name type="scientific">Blastopirellula marina DSM 3645</name>
    <dbReference type="NCBI Taxonomy" id="314230"/>
    <lineage>
        <taxon>Bacteria</taxon>
        <taxon>Pseudomonadati</taxon>
        <taxon>Planctomycetota</taxon>
        <taxon>Planctomycetia</taxon>
        <taxon>Pirellulales</taxon>
        <taxon>Pirellulaceae</taxon>
        <taxon>Blastopirellula</taxon>
    </lineage>
</organism>